<feature type="region of interest" description="Disordered" evidence="1">
    <location>
        <begin position="259"/>
        <end position="286"/>
    </location>
</feature>
<feature type="compositionally biased region" description="Polar residues" evidence="1">
    <location>
        <begin position="98"/>
        <end position="125"/>
    </location>
</feature>
<dbReference type="VEuPathDB" id="FungiDB:SDRG_03459"/>
<feature type="region of interest" description="Disordered" evidence="1">
    <location>
        <begin position="27"/>
        <end position="46"/>
    </location>
</feature>
<name>T0QMC9_SAPDV</name>
<keyword evidence="3" id="KW-1185">Reference proteome</keyword>
<dbReference type="OMA" id="QTHVARQ"/>
<evidence type="ECO:0000313" key="2">
    <source>
        <dbReference type="EMBL" id="EQC39254.1"/>
    </source>
</evidence>
<protein>
    <submittedName>
        <fullName evidence="2">Uncharacterized protein</fullName>
    </submittedName>
</protein>
<evidence type="ECO:0000313" key="3">
    <source>
        <dbReference type="Proteomes" id="UP000030762"/>
    </source>
</evidence>
<reference evidence="2 3" key="1">
    <citation type="submission" date="2012-04" db="EMBL/GenBank/DDBJ databases">
        <title>The Genome Sequence of Saprolegnia declina VS20.</title>
        <authorList>
            <consortium name="The Broad Institute Genome Sequencing Platform"/>
            <person name="Russ C."/>
            <person name="Nusbaum C."/>
            <person name="Tyler B."/>
            <person name="van West P."/>
            <person name="Dieguez-Uribeondo J."/>
            <person name="de Bruijn I."/>
            <person name="Tripathy S."/>
            <person name="Jiang R."/>
            <person name="Young S.K."/>
            <person name="Zeng Q."/>
            <person name="Gargeya S."/>
            <person name="Fitzgerald M."/>
            <person name="Haas B."/>
            <person name="Abouelleil A."/>
            <person name="Alvarado L."/>
            <person name="Arachchi H.M."/>
            <person name="Berlin A."/>
            <person name="Chapman S.B."/>
            <person name="Goldberg J."/>
            <person name="Griggs A."/>
            <person name="Gujja S."/>
            <person name="Hansen M."/>
            <person name="Howarth C."/>
            <person name="Imamovic A."/>
            <person name="Larimer J."/>
            <person name="McCowen C."/>
            <person name="Montmayeur A."/>
            <person name="Murphy C."/>
            <person name="Neiman D."/>
            <person name="Pearson M."/>
            <person name="Priest M."/>
            <person name="Roberts A."/>
            <person name="Saif S."/>
            <person name="Shea T."/>
            <person name="Sisk P."/>
            <person name="Sykes S."/>
            <person name="Wortman J."/>
            <person name="Nusbaum C."/>
            <person name="Birren B."/>
        </authorList>
    </citation>
    <scope>NUCLEOTIDE SEQUENCE [LARGE SCALE GENOMIC DNA]</scope>
    <source>
        <strain evidence="2 3">VS20</strain>
    </source>
</reference>
<accession>T0QMC9</accession>
<dbReference type="RefSeq" id="XP_008607315.1">
    <property type="nucleotide sequence ID" value="XM_008609093.1"/>
</dbReference>
<proteinExistence type="predicted"/>
<feature type="compositionally biased region" description="Basic and acidic residues" evidence="1">
    <location>
        <begin position="268"/>
        <end position="286"/>
    </location>
</feature>
<gene>
    <name evidence="2" type="ORF">SDRG_03459</name>
</gene>
<organism evidence="2 3">
    <name type="scientific">Saprolegnia diclina (strain VS20)</name>
    <dbReference type="NCBI Taxonomy" id="1156394"/>
    <lineage>
        <taxon>Eukaryota</taxon>
        <taxon>Sar</taxon>
        <taxon>Stramenopiles</taxon>
        <taxon>Oomycota</taxon>
        <taxon>Saprolegniomycetes</taxon>
        <taxon>Saprolegniales</taxon>
        <taxon>Saprolegniaceae</taxon>
        <taxon>Saprolegnia</taxon>
    </lineage>
</organism>
<dbReference type="GeneID" id="19944186"/>
<dbReference type="eggNOG" id="ENOG502S7FX">
    <property type="taxonomic scope" value="Eukaryota"/>
</dbReference>
<dbReference type="AlphaFoldDB" id="T0QMC9"/>
<evidence type="ECO:0000256" key="1">
    <source>
        <dbReference type="SAM" id="MobiDB-lite"/>
    </source>
</evidence>
<dbReference type="InParanoid" id="T0QMC9"/>
<feature type="region of interest" description="Disordered" evidence="1">
    <location>
        <begin position="98"/>
        <end position="163"/>
    </location>
</feature>
<dbReference type="EMBL" id="JH767139">
    <property type="protein sequence ID" value="EQC39254.1"/>
    <property type="molecule type" value="Genomic_DNA"/>
</dbReference>
<dbReference type="OrthoDB" id="77845at2759"/>
<dbReference type="Proteomes" id="UP000030762">
    <property type="component" value="Unassembled WGS sequence"/>
</dbReference>
<sequence length="286" mass="32664">MSSGLYERQMKWKRHGEKKLALEARRLDDDRHGPCTFTPKTNRESRARIPDASKLTHRAEVHAMQTHVARQHKARQVQDEASKRAYFLSTNKNFELTTTCKPFPLSKTNRVSRSPTRQRAQSLSPRKSESMHHHGGRKQSAPDTPTHRDSPRASSFVHMSSNNDLDRQVQRVLDHRGALDDKAWDKERSVLLSIIDAQRHELKLREKVHSDAAKIADKFATSVLAFEERLVAIETKHRAELSEMRRTMERSQASLQQILHALGVPSSSDDKPPTSKSMSKLEKAST</sequence>